<reference evidence="2" key="1">
    <citation type="submission" date="2009-12" db="EMBL/GenBank/DDBJ databases">
        <title>Complete sequence of Treponema primitia strain ZAS-2.</title>
        <authorList>
            <person name="Tetu S.G."/>
            <person name="Matson E."/>
            <person name="Ren Q."/>
            <person name="Seshadri R."/>
            <person name="Elbourne L."/>
            <person name="Hassan K.A."/>
            <person name="Durkin A."/>
            <person name="Radune D."/>
            <person name="Mohamoud Y."/>
            <person name="Shay R."/>
            <person name="Jin S."/>
            <person name="Zhang X."/>
            <person name="Lucey K."/>
            <person name="Ballor N.R."/>
            <person name="Ottesen E."/>
            <person name="Rosenthal R."/>
            <person name="Allen A."/>
            <person name="Leadbetter J.R."/>
            <person name="Paulsen I.T."/>
        </authorList>
    </citation>
    <scope>NUCLEOTIDE SEQUENCE [LARGE SCALE GENOMIC DNA]</scope>
    <source>
        <strain evidence="2">ATCC BAA-887 / DSM 12427 / ZAS-2</strain>
    </source>
</reference>
<evidence type="ECO:0000313" key="2">
    <source>
        <dbReference type="Proteomes" id="UP000009223"/>
    </source>
</evidence>
<evidence type="ECO:0000313" key="1">
    <source>
        <dbReference type="EMBL" id="AEF83904.1"/>
    </source>
</evidence>
<reference evidence="1 2" key="2">
    <citation type="journal article" date="2011" name="ISME J.">
        <title>RNA-seq reveals cooperative metabolic interactions between two termite-gut spirochete species in co-culture.</title>
        <authorList>
            <person name="Rosenthal A.Z."/>
            <person name="Matson E.G."/>
            <person name="Eldar A."/>
            <person name="Leadbetter J.R."/>
        </authorList>
    </citation>
    <scope>NUCLEOTIDE SEQUENCE [LARGE SCALE GENOMIC DNA]</scope>
    <source>
        <strain evidence="2">ATCC BAA-887 / DSM 12427 / ZAS-2</strain>
    </source>
</reference>
<proteinExistence type="predicted"/>
<gene>
    <name evidence="1" type="ordered locus">TREPR_0128</name>
</gene>
<keyword evidence="2" id="KW-1185">Reference proteome</keyword>
<dbReference type="EMBL" id="CP001843">
    <property type="protein sequence ID" value="AEF83904.1"/>
    <property type="molecule type" value="Genomic_DNA"/>
</dbReference>
<protein>
    <submittedName>
        <fullName evidence="1">Uncharacterized protein</fullName>
    </submittedName>
</protein>
<dbReference type="Proteomes" id="UP000009223">
    <property type="component" value="Chromosome"/>
</dbReference>
<dbReference type="AlphaFoldDB" id="F5YMJ1"/>
<name>F5YMJ1_TREPZ</name>
<accession>F5YMJ1</accession>
<sequence>MLYKIGFKVINISIVLVINKNCNVFLHKRRVYRSENQ</sequence>
<organism evidence="1 2">
    <name type="scientific">Treponema primitia (strain ATCC BAA-887 / DSM 12427 / ZAS-2)</name>
    <dbReference type="NCBI Taxonomy" id="545694"/>
    <lineage>
        <taxon>Bacteria</taxon>
        <taxon>Pseudomonadati</taxon>
        <taxon>Spirochaetota</taxon>
        <taxon>Spirochaetia</taxon>
        <taxon>Spirochaetales</taxon>
        <taxon>Treponemataceae</taxon>
        <taxon>Treponema</taxon>
    </lineage>
</organism>
<dbReference type="KEGG" id="tpi:TREPR_0128"/>
<dbReference type="HOGENOM" id="CLU_3349931_0_0_12"/>